<organism evidence="3 7">
    <name type="scientific">Didymodactylos carnosus</name>
    <dbReference type="NCBI Taxonomy" id="1234261"/>
    <lineage>
        <taxon>Eukaryota</taxon>
        <taxon>Metazoa</taxon>
        <taxon>Spiralia</taxon>
        <taxon>Gnathifera</taxon>
        <taxon>Rotifera</taxon>
        <taxon>Eurotatoria</taxon>
        <taxon>Bdelloidea</taxon>
        <taxon>Philodinida</taxon>
        <taxon>Philodinidae</taxon>
        <taxon>Didymodactylos</taxon>
    </lineage>
</organism>
<dbReference type="OrthoDB" id="430647at2759"/>
<dbReference type="Proteomes" id="UP000677228">
    <property type="component" value="Unassembled WGS sequence"/>
</dbReference>
<dbReference type="InterPro" id="IPR057680">
    <property type="entry name" value="DUF7920"/>
</dbReference>
<comment type="caution">
    <text evidence="3">The sequence shown here is derived from an EMBL/GenBank/DDBJ whole genome shotgun (WGS) entry which is preliminary data.</text>
</comment>
<evidence type="ECO:0000256" key="1">
    <source>
        <dbReference type="SAM" id="MobiDB-lite"/>
    </source>
</evidence>
<dbReference type="Proteomes" id="UP000663829">
    <property type="component" value="Unassembled WGS sequence"/>
</dbReference>
<dbReference type="PANTHER" id="PTHR38566">
    <property type="entry name" value="RNA_LIG_T4_1 DOMAIN-CONTAINING PROTEIN"/>
    <property type="match status" value="1"/>
</dbReference>
<reference evidence="3" key="1">
    <citation type="submission" date="2021-02" db="EMBL/GenBank/DDBJ databases">
        <authorList>
            <person name="Nowell W R."/>
        </authorList>
    </citation>
    <scope>NUCLEOTIDE SEQUENCE</scope>
</reference>
<feature type="region of interest" description="Disordered" evidence="1">
    <location>
        <begin position="510"/>
        <end position="536"/>
    </location>
</feature>
<dbReference type="AlphaFoldDB" id="A0A813V4Y9"/>
<dbReference type="EMBL" id="CAJNOK010005030">
    <property type="protein sequence ID" value="CAF0958040.1"/>
    <property type="molecule type" value="Genomic_DNA"/>
</dbReference>
<dbReference type="Pfam" id="PF25536">
    <property type="entry name" value="DUF7920"/>
    <property type="match status" value="1"/>
</dbReference>
<dbReference type="PANTHER" id="PTHR38566:SF1">
    <property type="entry name" value="CHROMOSOME UNDETERMINED SCAFFOLD_18, WHOLE GENOME SHOTGUN SEQUENCE"/>
    <property type="match status" value="1"/>
</dbReference>
<dbReference type="EMBL" id="CAJOBC010000721">
    <property type="protein sequence ID" value="CAF3618741.1"/>
    <property type="molecule type" value="Genomic_DNA"/>
</dbReference>
<sequence length="569" mass="66293">MASSQIVANDISINFELKTWSEIWNYLSTNLKLRRNDNDNLVQLKTLLTNHISTVQRELSKPRTLIQDYLQWVQSGGKIIKASKKSIPLSILGSNVKDGNLIDIRISCRGPDDRYYDRNALLRQRLPRGCAVINCHLDDGKDERLDICLFALRKFTGGLGDDDDREEDNRAWLKYFLIQPSNAKQIICTRKINGEAAHLSCFSLNNRLILCGGSKNVHLCFRSHSDINLYGKDICYNYASSFCHTILDTLSKMPDRGTMLLNFLCETRYTAVFEILNYAHQHIVNLEYLKNTSSELKFITFSYVPQNFDSVITNLCSLPPDYSIEIAKCLHLSTTDYDIIENKQNVLNEYLASIKYRHECEGSVLYFLDDNDRVVGLLKKKTIWYVILRAIREKVRPMCSRWEKSQQMDLSETLTRTEKRLRAIQRWLKFSDDVLKRWTDLACQFIKWLSNEVIKKILNVKDISDHYPSLWRKFLNETNKDDNFMIECMNKLTSDDNVWKELNEVKTSSITTSDQYKSRRGRKTRQPSGDGRIVDDDNVDINVRNLHLFDDEENDTVEEEEKSDQDDDK</sequence>
<evidence type="ECO:0000259" key="2">
    <source>
        <dbReference type="Pfam" id="PF25536"/>
    </source>
</evidence>
<feature type="domain" description="DUF7920" evidence="2">
    <location>
        <begin position="110"/>
        <end position="391"/>
    </location>
</feature>
<evidence type="ECO:0000313" key="6">
    <source>
        <dbReference type="EMBL" id="CAF3731043.1"/>
    </source>
</evidence>
<dbReference type="Proteomes" id="UP000682733">
    <property type="component" value="Unassembled WGS sequence"/>
</dbReference>
<keyword evidence="7" id="KW-1185">Reference proteome</keyword>
<evidence type="ECO:0000313" key="7">
    <source>
        <dbReference type="Proteomes" id="UP000663829"/>
    </source>
</evidence>
<dbReference type="EMBL" id="CAJNOQ010000721">
    <property type="protein sequence ID" value="CAF0831658.1"/>
    <property type="molecule type" value="Genomic_DNA"/>
</dbReference>
<accession>A0A813V4Y9</accession>
<evidence type="ECO:0000313" key="4">
    <source>
        <dbReference type="EMBL" id="CAF0958040.1"/>
    </source>
</evidence>
<evidence type="ECO:0000313" key="5">
    <source>
        <dbReference type="EMBL" id="CAF3618741.1"/>
    </source>
</evidence>
<feature type="region of interest" description="Disordered" evidence="1">
    <location>
        <begin position="550"/>
        <end position="569"/>
    </location>
</feature>
<evidence type="ECO:0000313" key="3">
    <source>
        <dbReference type="EMBL" id="CAF0831658.1"/>
    </source>
</evidence>
<dbReference type="Proteomes" id="UP000681722">
    <property type="component" value="Unassembled WGS sequence"/>
</dbReference>
<proteinExistence type="predicted"/>
<dbReference type="EMBL" id="CAJOBA010005035">
    <property type="protein sequence ID" value="CAF3731043.1"/>
    <property type="molecule type" value="Genomic_DNA"/>
</dbReference>
<gene>
    <name evidence="3" type="ORF">GPM918_LOCUS5087</name>
    <name evidence="4" type="ORF">OVA965_LOCUS12487</name>
    <name evidence="5" type="ORF">SRO942_LOCUS5088</name>
    <name evidence="6" type="ORF">TMI583_LOCUS12491</name>
</gene>
<name>A0A813V4Y9_9BILA</name>
<protein>
    <recommendedName>
        <fullName evidence="2">DUF7920 domain-containing protein</fullName>
    </recommendedName>
</protein>